<dbReference type="Proteomes" id="UP000237481">
    <property type="component" value="Unassembled WGS sequence"/>
</dbReference>
<dbReference type="PANTHER" id="PTHR39463">
    <property type="entry name" value="MEDUSA"/>
    <property type="match status" value="1"/>
</dbReference>
<keyword evidence="4" id="KW-1185">Reference proteome</keyword>
<dbReference type="GO" id="GO:0005634">
    <property type="term" value="C:nucleus"/>
    <property type="evidence" value="ECO:0007669"/>
    <property type="project" value="TreeGrafter"/>
</dbReference>
<dbReference type="AlphaFoldDB" id="A0A2S4L8D7"/>
<dbReference type="OrthoDB" id="1751210at2759"/>
<dbReference type="Pfam" id="PF23305">
    <property type="entry name" value="DUF7082"/>
    <property type="match status" value="1"/>
</dbReference>
<gene>
    <name evidence="3" type="ORF">TPAR_01112</name>
</gene>
<evidence type="ECO:0000313" key="3">
    <source>
        <dbReference type="EMBL" id="POR38687.1"/>
    </source>
</evidence>
<sequence length="195" mass="22093">MYPNKATLEIVGKLETMAEHWTQEELDNHRRIVMFRKTQSGSTVTATFKAVGIGQRPPNSICISCIVISVDAIYLIEQLVAAPSRFTVEEKSRIRRNLESFGPLTVSKTKPESEEFKVIMALPRPKPRTTERDVKAFPWKKFEPALKKIIGKYSASTIPQQLTNHPNSDKFGDRIPANGHQSHHPWYEASGEPHT</sequence>
<protein>
    <submittedName>
        <fullName evidence="3">MedA</fullName>
    </submittedName>
</protein>
<accession>A0A2S4L8D7</accession>
<comment type="caution">
    <text evidence="3">The sequence shown here is derived from an EMBL/GenBank/DDBJ whole genome shotgun (WGS) entry which is preliminary data.</text>
</comment>
<evidence type="ECO:0000256" key="1">
    <source>
        <dbReference type="SAM" id="MobiDB-lite"/>
    </source>
</evidence>
<feature type="region of interest" description="Disordered" evidence="1">
    <location>
        <begin position="157"/>
        <end position="195"/>
    </location>
</feature>
<evidence type="ECO:0000313" key="4">
    <source>
        <dbReference type="Proteomes" id="UP000237481"/>
    </source>
</evidence>
<reference evidence="3 4" key="1">
    <citation type="submission" date="2018-01" db="EMBL/GenBank/DDBJ databases">
        <title>Harnessing the power of phylogenomics to disentangle the directionality and signatures of interkingdom host jumping in the parasitic fungal genus Tolypocladium.</title>
        <authorList>
            <person name="Quandt C.A."/>
            <person name="Patterson W."/>
            <person name="Spatafora J.W."/>
        </authorList>
    </citation>
    <scope>NUCLEOTIDE SEQUENCE [LARGE SCALE GENOMIC DNA]</scope>
    <source>
        <strain evidence="3 4">NRBC 100945</strain>
    </source>
</reference>
<dbReference type="EMBL" id="PKSG01000112">
    <property type="protein sequence ID" value="POR38687.1"/>
    <property type="molecule type" value="Genomic_DNA"/>
</dbReference>
<organism evidence="3 4">
    <name type="scientific">Tolypocladium paradoxum</name>
    <dbReference type="NCBI Taxonomy" id="94208"/>
    <lineage>
        <taxon>Eukaryota</taxon>
        <taxon>Fungi</taxon>
        <taxon>Dikarya</taxon>
        <taxon>Ascomycota</taxon>
        <taxon>Pezizomycotina</taxon>
        <taxon>Sordariomycetes</taxon>
        <taxon>Hypocreomycetidae</taxon>
        <taxon>Hypocreales</taxon>
        <taxon>Ophiocordycipitaceae</taxon>
        <taxon>Tolypocladium</taxon>
    </lineage>
</organism>
<dbReference type="InterPro" id="IPR055509">
    <property type="entry name" value="DUF7082"/>
</dbReference>
<proteinExistence type="predicted"/>
<feature type="compositionally biased region" description="Polar residues" evidence="1">
    <location>
        <begin position="157"/>
        <end position="166"/>
    </location>
</feature>
<dbReference type="PANTHER" id="PTHR39463:SF1">
    <property type="entry name" value="MEDUSA"/>
    <property type="match status" value="1"/>
</dbReference>
<dbReference type="STRING" id="94208.A0A2S4L8D7"/>
<evidence type="ECO:0000259" key="2">
    <source>
        <dbReference type="Pfam" id="PF23305"/>
    </source>
</evidence>
<feature type="domain" description="DUF7082" evidence="2">
    <location>
        <begin position="4"/>
        <end position="150"/>
    </location>
</feature>
<name>A0A2S4L8D7_9HYPO</name>